<dbReference type="GO" id="GO:0005829">
    <property type="term" value="C:cytosol"/>
    <property type="evidence" value="ECO:0007669"/>
    <property type="project" value="TreeGrafter"/>
</dbReference>
<evidence type="ECO:0000259" key="13">
    <source>
        <dbReference type="PROSITE" id="PS50972"/>
    </source>
</evidence>
<keyword evidence="7 12" id="KW-0808">Transferase</keyword>
<dbReference type="Proteomes" id="UP000242699">
    <property type="component" value="Unassembled WGS sequence"/>
</dbReference>
<dbReference type="InterPro" id="IPR045031">
    <property type="entry name" value="DHP_synth-like"/>
</dbReference>
<dbReference type="Pfam" id="PF00809">
    <property type="entry name" value="Pterin_bind"/>
    <property type="match status" value="1"/>
</dbReference>
<organism evidence="14 15">
    <name type="scientific">Sulfobacillus benefaciens</name>
    <dbReference type="NCBI Taxonomy" id="453960"/>
    <lineage>
        <taxon>Bacteria</taxon>
        <taxon>Bacillati</taxon>
        <taxon>Bacillota</taxon>
        <taxon>Clostridia</taxon>
        <taxon>Eubacteriales</taxon>
        <taxon>Clostridiales Family XVII. Incertae Sedis</taxon>
        <taxon>Sulfobacillus</taxon>
    </lineage>
</organism>
<evidence type="ECO:0000256" key="6">
    <source>
        <dbReference type="ARBA" id="ARBA00016919"/>
    </source>
</evidence>
<evidence type="ECO:0000256" key="7">
    <source>
        <dbReference type="ARBA" id="ARBA00022679"/>
    </source>
</evidence>
<sequence length="276" mass="30338">MSRIFRCRDKEVLLGAKTLIMAVVNVTPDSFSDGGQYLQVDQILARVEDAVQSGADVIDMGAESTRPGYEPVSADKEWERLNEPISAVRSAWPNLCLSIDTQKAWVAEQAVKAGVDIVNDIWGLSRDSDMARVVADYGAGLVMMFNRTPPWEPGRVDIGDMTEFFHRQIHLANAVGIPDNRILIDPGLGFGYSVGDNWTVLRCLTEFRNLGAGLLLGPSRKRFLGSVTEKPPQERDVATATACALAVSAGVDVVRVHNVEAAWDALRVADEWYRHV</sequence>
<dbReference type="PROSITE" id="PS00793">
    <property type="entry name" value="DHPS_2"/>
    <property type="match status" value="1"/>
</dbReference>
<dbReference type="GO" id="GO:0046654">
    <property type="term" value="P:tetrahydrofolate biosynthetic process"/>
    <property type="evidence" value="ECO:0007669"/>
    <property type="project" value="UniProtKB-UniPathway"/>
</dbReference>
<comment type="caution">
    <text evidence="14">The sequence shown here is derived from an EMBL/GenBank/DDBJ whole genome shotgun (WGS) entry which is preliminary data.</text>
</comment>
<comment type="catalytic activity">
    <reaction evidence="1">
        <text>(7,8-dihydropterin-6-yl)methyl diphosphate + 4-aminobenzoate = 7,8-dihydropteroate + diphosphate</text>
        <dbReference type="Rhea" id="RHEA:19949"/>
        <dbReference type="ChEBI" id="CHEBI:17836"/>
        <dbReference type="ChEBI" id="CHEBI:17839"/>
        <dbReference type="ChEBI" id="CHEBI:33019"/>
        <dbReference type="ChEBI" id="CHEBI:72950"/>
        <dbReference type="EC" id="2.5.1.15"/>
    </reaction>
</comment>
<dbReference type="InterPro" id="IPR006390">
    <property type="entry name" value="DHP_synth_dom"/>
</dbReference>
<evidence type="ECO:0000313" key="15">
    <source>
        <dbReference type="Proteomes" id="UP000242699"/>
    </source>
</evidence>
<dbReference type="AlphaFoldDB" id="A0A2T2X8V2"/>
<gene>
    <name evidence="14" type="primary">folP</name>
    <name evidence="14" type="ORF">C7B43_04490</name>
</gene>
<keyword evidence="8 12" id="KW-0479">Metal-binding</keyword>
<evidence type="ECO:0000256" key="8">
    <source>
        <dbReference type="ARBA" id="ARBA00022723"/>
    </source>
</evidence>
<comment type="function">
    <text evidence="12">Catalyzes the condensation of para-aminobenzoate (pABA) with 6-hydroxymethyl-7,8-dihydropterin diphosphate (DHPt-PP) to form 7,8-dihydropteroate (H2Pte), the immediate precursor of folate derivatives.</text>
</comment>
<accession>A0A2T2X8V2</accession>
<dbReference type="GO" id="GO:0046656">
    <property type="term" value="P:folic acid biosynthetic process"/>
    <property type="evidence" value="ECO:0007669"/>
    <property type="project" value="UniProtKB-KW"/>
</dbReference>
<dbReference type="CDD" id="cd00739">
    <property type="entry name" value="DHPS"/>
    <property type="match status" value="1"/>
</dbReference>
<dbReference type="EC" id="2.5.1.15" evidence="5 12"/>
<feature type="domain" description="Pterin-binding" evidence="13">
    <location>
        <begin position="18"/>
        <end position="267"/>
    </location>
</feature>
<evidence type="ECO:0000256" key="4">
    <source>
        <dbReference type="ARBA" id="ARBA00009503"/>
    </source>
</evidence>
<dbReference type="GO" id="GO:0004156">
    <property type="term" value="F:dihydropteroate synthase activity"/>
    <property type="evidence" value="ECO:0007669"/>
    <property type="project" value="UniProtKB-EC"/>
</dbReference>
<proteinExistence type="inferred from homology"/>
<protein>
    <recommendedName>
        <fullName evidence="6 12">Dihydropteroate synthase</fullName>
        <shortName evidence="12">DHPS</shortName>
        <ecNumber evidence="5 12">2.5.1.15</ecNumber>
    </recommendedName>
    <alternativeName>
        <fullName evidence="11 12">Dihydropteroate pyrophosphorylase</fullName>
    </alternativeName>
</protein>
<dbReference type="PANTHER" id="PTHR20941:SF1">
    <property type="entry name" value="FOLIC ACID SYNTHESIS PROTEIN FOL1"/>
    <property type="match status" value="1"/>
</dbReference>
<keyword evidence="10 12" id="KW-0289">Folate biosynthesis</keyword>
<evidence type="ECO:0000256" key="5">
    <source>
        <dbReference type="ARBA" id="ARBA00012458"/>
    </source>
</evidence>
<reference evidence="14 15" key="1">
    <citation type="journal article" date="2014" name="BMC Genomics">
        <title>Comparison of environmental and isolate Sulfobacillus genomes reveals diverse carbon, sulfur, nitrogen, and hydrogen metabolisms.</title>
        <authorList>
            <person name="Justice N.B."/>
            <person name="Norman A."/>
            <person name="Brown C.T."/>
            <person name="Singh A."/>
            <person name="Thomas B.C."/>
            <person name="Banfield J.F."/>
        </authorList>
    </citation>
    <scope>NUCLEOTIDE SEQUENCE [LARGE SCALE GENOMIC DNA]</scope>
    <source>
        <strain evidence="14">AMDSBA1</strain>
    </source>
</reference>
<dbReference type="PROSITE" id="PS00792">
    <property type="entry name" value="DHPS_1"/>
    <property type="match status" value="1"/>
</dbReference>
<dbReference type="InterPro" id="IPR000489">
    <property type="entry name" value="Pterin-binding_dom"/>
</dbReference>
<dbReference type="InterPro" id="IPR011005">
    <property type="entry name" value="Dihydropteroate_synth-like_sf"/>
</dbReference>
<dbReference type="PANTHER" id="PTHR20941">
    <property type="entry name" value="FOLATE SYNTHESIS PROTEINS"/>
    <property type="match status" value="1"/>
</dbReference>
<evidence type="ECO:0000256" key="2">
    <source>
        <dbReference type="ARBA" id="ARBA00001946"/>
    </source>
</evidence>
<dbReference type="GO" id="GO:0046872">
    <property type="term" value="F:metal ion binding"/>
    <property type="evidence" value="ECO:0007669"/>
    <property type="project" value="UniProtKB-KW"/>
</dbReference>
<dbReference type="PROSITE" id="PS50972">
    <property type="entry name" value="PTERIN_BINDING"/>
    <property type="match status" value="1"/>
</dbReference>
<evidence type="ECO:0000256" key="3">
    <source>
        <dbReference type="ARBA" id="ARBA00004763"/>
    </source>
</evidence>
<keyword evidence="9 12" id="KW-0460">Magnesium</keyword>
<name>A0A2T2X8V2_9FIRM</name>
<dbReference type="UniPathway" id="UPA00077">
    <property type="reaction ID" value="UER00156"/>
</dbReference>
<evidence type="ECO:0000256" key="10">
    <source>
        <dbReference type="ARBA" id="ARBA00022909"/>
    </source>
</evidence>
<evidence type="ECO:0000256" key="1">
    <source>
        <dbReference type="ARBA" id="ARBA00000012"/>
    </source>
</evidence>
<dbReference type="NCBIfam" id="TIGR01496">
    <property type="entry name" value="DHPS"/>
    <property type="match status" value="1"/>
</dbReference>
<evidence type="ECO:0000256" key="11">
    <source>
        <dbReference type="ARBA" id="ARBA00030193"/>
    </source>
</evidence>
<comment type="pathway">
    <text evidence="3 12">Cofactor biosynthesis; tetrahydrofolate biosynthesis; 7,8-dihydrofolate from 2-amino-4-hydroxy-6-hydroxymethyl-7,8-dihydropteridine diphosphate and 4-aminobenzoate: step 1/2.</text>
</comment>
<comment type="cofactor">
    <cofactor evidence="2 12">
        <name>Mg(2+)</name>
        <dbReference type="ChEBI" id="CHEBI:18420"/>
    </cofactor>
</comment>
<dbReference type="Gene3D" id="3.20.20.20">
    <property type="entry name" value="Dihydropteroate synthase-like"/>
    <property type="match status" value="1"/>
</dbReference>
<evidence type="ECO:0000313" key="14">
    <source>
        <dbReference type="EMBL" id="PSR30915.1"/>
    </source>
</evidence>
<dbReference type="SUPFAM" id="SSF51717">
    <property type="entry name" value="Dihydropteroate synthetase-like"/>
    <property type="match status" value="1"/>
</dbReference>
<comment type="similarity">
    <text evidence="4 12">Belongs to the DHPS family.</text>
</comment>
<evidence type="ECO:0000256" key="9">
    <source>
        <dbReference type="ARBA" id="ARBA00022842"/>
    </source>
</evidence>
<evidence type="ECO:0000256" key="12">
    <source>
        <dbReference type="RuleBase" id="RU361205"/>
    </source>
</evidence>
<dbReference type="EMBL" id="PXYT01000006">
    <property type="protein sequence ID" value="PSR30915.1"/>
    <property type="molecule type" value="Genomic_DNA"/>
</dbReference>